<protein>
    <submittedName>
        <fullName evidence="3">Invasion associated locus B family protein</fullName>
    </submittedName>
</protein>
<keyword evidence="4" id="KW-1185">Reference proteome</keyword>
<sequence length="230" mass="23669">MSDILKPLSLVALVALAAPAFAQDATEGDATEAEQTEAPTEEAPAAGAEASDEAPATAGSSEPQLGQPVGIEEYVDDVFGDWERACLRIPNNEEDDPCQITQLLYDGNNENPVGKFSVGKLPEEMEATAGSAIIVPLGVSLQDGLTISIDGGAAKKYGFTSCEPIGCVAQFGFTEAEVAALKAGSSATISVVPANARDQRVEIPASLSGFTDAFNSLVLPVPPEAPTSTE</sequence>
<feature type="signal peptide" evidence="2">
    <location>
        <begin position="1"/>
        <end position="22"/>
    </location>
</feature>
<feature type="compositionally biased region" description="Low complexity" evidence="1">
    <location>
        <begin position="36"/>
        <end position="58"/>
    </location>
</feature>
<name>A0ABS6T4X9_9RHOB</name>
<evidence type="ECO:0000313" key="3">
    <source>
        <dbReference type="EMBL" id="MBV7379591.1"/>
    </source>
</evidence>
<evidence type="ECO:0000256" key="1">
    <source>
        <dbReference type="SAM" id="MobiDB-lite"/>
    </source>
</evidence>
<organism evidence="3 4">
    <name type="scientific">Maritimibacter dapengensis</name>
    <dbReference type="NCBI Taxonomy" id="2836868"/>
    <lineage>
        <taxon>Bacteria</taxon>
        <taxon>Pseudomonadati</taxon>
        <taxon>Pseudomonadota</taxon>
        <taxon>Alphaproteobacteria</taxon>
        <taxon>Rhodobacterales</taxon>
        <taxon>Roseobacteraceae</taxon>
        <taxon>Maritimibacter</taxon>
    </lineage>
</organism>
<dbReference type="EMBL" id="JAHUZE010000002">
    <property type="protein sequence ID" value="MBV7379591.1"/>
    <property type="molecule type" value="Genomic_DNA"/>
</dbReference>
<dbReference type="InterPro" id="IPR010642">
    <property type="entry name" value="Invasion_prot_B"/>
</dbReference>
<proteinExistence type="predicted"/>
<keyword evidence="2" id="KW-0732">Signal</keyword>
<gene>
    <name evidence="3" type="ORF">KJP28_11690</name>
</gene>
<dbReference type="Pfam" id="PF06776">
    <property type="entry name" value="IalB"/>
    <property type="match status" value="1"/>
</dbReference>
<dbReference type="Proteomes" id="UP000756530">
    <property type="component" value="Unassembled WGS sequence"/>
</dbReference>
<accession>A0ABS6T4X9</accession>
<comment type="caution">
    <text evidence="3">The sequence shown here is derived from an EMBL/GenBank/DDBJ whole genome shotgun (WGS) entry which is preliminary data.</text>
</comment>
<feature type="compositionally biased region" description="Acidic residues" evidence="1">
    <location>
        <begin position="26"/>
        <end position="35"/>
    </location>
</feature>
<evidence type="ECO:0000256" key="2">
    <source>
        <dbReference type="SAM" id="SignalP"/>
    </source>
</evidence>
<feature type="chain" id="PRO_5046347578" evidence="2">
    <location>
        <begin position="23"/>
        <end position="230"/>
    </location>
</feature>
<reference evidence="3 4" key="1">
    <citation type="submission" date="2021-05" db="EMBL/GenBank/DDBJ databases">
        <title>Culturable bacteria isolated from Daya Bay.</title>
        <authorList>
            <person name="Zheng W."/>
            <person name="Yu S."/>
            <person name="Huang Y."/>
        </authorList>
    </citation>
    <scope>NUCLEOTIDE SEQUENCE [LARGE SCALE GENOMIC DNA]</scope>
    <source>
        <strain evidence="3 4">DP4N28-5</strain>
    </source>
</reference>
<evidence type="ECO:0000313" key="4">
    <source>
        <dbReference type="Proteomes" id="UP000756530"/>
    </source>
</evidence>
<feature type="region of interest" description="Disordered" evidence="1">
    <location>
        <begin position="25"/>
        <end position="69"/>
    </location>
</feature>